<dbReference type="Proteomes" id="UP001642464">
    <property type="component" value="Unassembled WGS sequence"/>
</dbReference>
<protein>
    <submittedName>
        <fullName evidence="2">Uncharacterized protein</fullName>
    </submittedName>
</protein>
<sequence>MVILIAYQVSKHPANFSVPRAPKAPVSSARASFVDDLAAAAGDAMRNPTVQAAYAALGNLKQVTDFFNSLNTALKAWQNWTGSRKGAAVYKTGDNITEHTSHLIQGMEKAVQGGSNVLISSVQRAQLPSEPVRCTYLEQLMVAVFCDKSPGMSAIYAEAGTGKSVAVLLAAIEVARAKTSDFFVVLQNDLDESLKTFFRLSEVSSAADIATSFFIAMHERKVRLHLIFDNVLDGGVSSDREKDMLKALARGASRYGHQVVFTMQGKEAAESIAELNGDTTYMAELQDKSYGAYRWTESETVQLIQRLLNGQQDTNQILADSEIPDKIGRWRPRSTELFIQFGRKPSAPLRSKQDDEKFEQIGNAFQVKGELANAVTLVLLLLWLHSAISVVHMSTAGVGTVTKELVKARFTEVDALTTARRQLKLALDQQASAQKQVDMALEDLGKARETGNEEKVKEAKVEVEKAKEEVKEAKEEVGKAKKEVEKAEEKVGPDFSLSDTEAAKLLGTLLFEYVPVNDTFANYSSAFSYIVDLDRGPFRGKLASKKKVMKAKLLDREQELQLIMKMFLERSNTLFGRSRSDKGDSPAILVAQAPGAGKSHFLAALGEELPMLYDLDGRNQTPIVSAFTYNSGMTDEIENLKADLALRVLYGAARHMSRTKCEWRDFLKTWKSHEIDSIDIDAVEILRRWYGDRPVVILADEVGKSKDEALVRQELCRAMDRWGGQVFVVMSALTNYAAAMEMFRGSNRGVYLCTLTVLGTDANDLLSQTLRQLPQNRGIKRGILEYRSALSWGATGGYARAIEEMAEYVSNSGEGLRAGVVSRATKHLGTVRPLPPMFSTKDLETLLEMWEEQGCPFRSLLDITNLMPKATYEGRVLIDSVSRGRMQVLYLPTVASWHAASFLTSVWKRDKNMPPRCAKLQGLAGSAYKNKVDAIDESSDEETMKQASSYFTEVVAAFAVMFAIVKKYKKLPQVLRESQSACNTICDISFDDSLSQKKELATQSPADAGEKLASFLGKAMELSQQKGKEQPFLVIMAPPNCKAIDFLIFCQEQSKFVAVQVKSNTVTEAKAQNMQKAALLQAAKDISSASASLQPVAFLAVVGSNYTEMEDAEMADTFLLQHEDLVALIPPFLRQLSGLAAGVQSVAGEDA</sequence>
<organism evidence="2 3">
    <name type="scientific">Durusdinium trenchii</name>
    <dbReference type="NCBI Taxonomy" id="1381693"/>
    <lineage>
        <taxon>Eukaryota</taxon>
        <taxon>Sar</taxon>
        <taxon>Alveolata</taxon>
        <taxon>Dinophyceae</taxon>
        <taxon>Suessiales</taxon>
        <taxon>Symbiodiniaceae</taxon>
        <taxon>Durusdinium</taxon>
    </lineage>
</organism>
<comment type="caution">
    <text evidence="2">The sequence shown here is derived from an EMBL/GenBank/DDBJ whole genome shotgun (WGS) entry which is preliminary data.</text>
</comment>
<gene>
    <name evidence="2" type="ORF">SCF082_LOCUS32563</name>
</gene>
<evidence type="ECO:0000313" key="2">
    <source>
        <dbReference type="EMBL" id="CAK9062539.1"/>
    </source>
</evidence>
<reference evidence="2 3" key="1">
    <citation type="submission" date="2024-02" db="EMBL/GenBank/DDBJ databases">
        <authorList>
            <person name="Chen Y."/>
            <person name="Shah S."/>
            <person name="Dougan E. K."/>
            <person name="Thang M."/>
            <person name="Chan C."/>
        </authorList>
    </citation>
    <scope>NUCLEOTIDE SEQUENCE [LARGE SCALE GENOMIC DNA]</scope>
</reference>
<proteinExistence type="predicted"/>
<accession>A0ABP0NIE8</accession>
<evidence type="ECO:0000313" key="3">
    <source>
        <dbReference type="Proteomes" id="UP001642464"/>
    </source>
</evidence>
<evidence type="ECO:0000256" key="1">
    <source>
        <dbReference type="SAM" id="Coils"/>
    </source>
</evidence>
<keyword evidence="3" id="KW-1185">Reference proteome</keyword>
<feature type="coiled-coil region" evidence="1">
    <location>
        <begin position="449"/>
        <end position="490"/>
    </location>
</feature>
<dbReference type="EMBL" id="CAXAMM010028302">
    <property type="protein sequence ID" value="CAK9062539.1"/>
    <property type="molecule type" value="Genomic_DNA"/>
</dbReference>
<keyword evidence="1" id="KW-0175">Coiled coil</keyword>
<name>A0ABP0NIE8_9DINO</name>